<sequence>MDSRVRPIQIAVGRKPATLVRLAMAGKQAWSVESLSAAGYRLIQVKISDMIAVRGHCFITAGDFLKSEVMPWRWFNNKK</sequence>
<evidence type="ECO:0000313" key="1">
    <source>
        <dbReference type="EMBL" id="MCX2524137.1"/>
    </source>
</evidence>
<proteinExistence type="predicted"/>
<dbReference type="AlphaFoldDB" id="A0AA42CU03"/>
<comment type="caution">
    <text evidence="1">The sequence shown here is derived from an EMBL/GenBank/DDBJ whole genome shotgun (WGS) entry which is preliminary data.</text>
</comment>
<protein>
    <submittedName>
        <fullName evidence="1">Uncharacterized protein</fullName>
    </submittedName>
</protein>
<organism evidence="1 2">
    <name type="scientific">Larsenimonas rhizosphaerae</name>
    <dbReference type="NCBI Taxonomy" id="2944682"/>
    <lineage>
        <taxon>Bacteria</taxon>
        <taxon>Pseudomonadati</taxon>
        <taxon>Pseudomonadota</taxon>
        <taxon>Gammaproteobacteria</taxon>
        <taxon>Oceanospirillales</taxon>
        <taxon>Halomonadaceae</taxon>
        <taxon>Larsenimonas</taxon>
    </lineage>
</organism>
<keyword evidence="2" id="KW-1185">Reference proteome</keyword>
<dbReference type="Proteomes" id="UP001165678">
    <property type="component" value="Unassembled WGS sequence"/>
</dbReference>
<name>A0AA42CU03_9GAMM</name>
<gene>
    <name evidence="1" type="ORF">OQ287_07785</name>
</gene>
<evidence type="ECO:0000313" key="2">
    <source>
        <dbReference type="Proteomes" id="UP001165678"/>
    </source>
</evidence>
<dbReference type="RefSeq" id="WP_250935043.1">
    <property type="nucleotide sequence ID" value="NZ_JAMLJK010000001.1"/>
</dbReference>
<reference evidence="1" key="1">
    <citation type="submission" date="2022-11" db="EMBL/GenBank/DDBJ databases">
        <title>Larsenimonas rhizosphaerae sp. nov., isolated from a tidal mudflat.</title>
        <authorList>
            <person name="Lee S.D."/>
            <person name="Kim I.S."/>
        </authorList>
    </citation>
    <scope>NUCLEOTIDE SEQUENCE</scope>
    <source>
        <strain evidence="1">GH2-1</strain>
    </source>
</reference>
<accession>A0AA42CU03</accession>
<dbReference type="EMBL" id="JAPIVE010000002">
    <property type="protein sequence ID" value="MCX2524137.1"/>
    <property type="molecule type" value="Genomic_DNA"/>
</dbReference>